<comment type="catalytic activity">
    <reaction evidence="17 18">
        <text>[protein]-dithiol + NADP(+) = [protein]-disulfide + NADPH + H(+)</text>
        <dbReference type="Rhea" id="RHEA:18753"/>
        <dbReference type="Rhea" id="RHEA-COMP:10593"/>
        <dbReference type="Rhea" id="RHEA-COMP:10594"/>
        <dbReference type="ChEBI" id="CHEBI:15378"/>
        <dbReference type="ChEBI" id="CHEBI:29950"/>
        <dbReference type="ChEBI" id="CHEBI:50058"/>
        <dbReference type="ChEBI" id="CHEBI:57783"/>
        <dbReference type="ChEBI" id="CHEBI:58349"/>
        <dbReference type="EC" id="1.8.1.8"/>
    </reaction>
</comment>
<dbReference type="InterPro" id="IPR013766">
    <property type="entry name" value="Thioredoxin_domain"/>
</dbReference>
<comment type="similarity">
    <text evidence="2 18">Belongs to the thioredoxin family. DsbD subfamily.</text>
</comment>
<organism evidence="20 21">
    <name type="scientific">Methylobacter tundripaludum</name>
    <dbReference type="NCBI Taxonomy" id="173365"/>
    <lineage>
        <taxon>Bacteria</taxon>
        <taxon>Pseudomonadati</taxon>
        <taxon>Pseudomonadota</taxon>
        <taxon>Gammaproteobacteria</taxon>
        <taxon>Methylococcales</taxon>
        <taxon>Methylococcaceae</taxon>
        <taxon>Methylobacter</taxon>
    </lineage>
</organism>
<evidence type="ECO:0000256" key="13">
    <source>
        <dbReference type="ARBA" id="ARBA00023136"/>
    </source>
</evidence>
<dbReference type="AlphaFoldDB" id="A0A2S6GVX6"/>
<protein>
    <recommendedName>
        <fullName evidence="18">Thiol:disulfide interchange protein DsbD</fullName>
        <ecNumber evidence="18">1.8.1.8</ecNumber>
    </recommendedName>
    <alternativeName>
        <fullName evidence="18">Protein-disulfide reductase</fullName>
        <shortName evidence="18">Disulfide reductase</shortName>
    </alternativeName>
</protein>
<evidence type="ECO:0000256" key="1">
    <source>
        <dbReference type="ARBA" id="ARBA00004429"/>
    </source>
</evidence>
<keyword evidence="4 18" id="KW-1003">Cell membrane</keyword>
<keyword evidence="14 18" id="KW-1015">Disulfide bond</keyword>
<dbReference type="SUPFAM" id="SSF52833">
    <property type="entry name" value="Thioredoxin-like"/>
    <property type="match status" value="1"/>
</dbReference>
<dbReference type="GO" id="GO:0017004">
    <property type="term" value="P:cytochrome complex assembly"/>
    <property type="evidence" value="ECO:0007669"/>
    <property type="project" value="UniProtKB-UniRule"/>
</dbReference>
<dbReference type="InterPro" id="IPR022910">
    <property type="entry name" value="Thiol_diS_interchange_DbsD"/>
</dbReference>
<sequence precursor="true">MVKAGILKLLICLMFGVAGQAFAADSADLLPAEQAFQFTSKVKKSDKLLLSWDIANGYYLYRNKFKFVSLTPDIKVGEQIFPPGHTKQDKFFGDVEIFRDHLEVEVALQRQDPKQDKLVLEVTFQGCADAGVCYMPVQQTVSFDLADESFNWWGMTSGSDNLAPFISEQDSIAASLADRSLWLIILSFLGFGLLLAFTPCVFPMIPILSGIIVGQGARLTTRRAFVLSLAYVFASAVTYTIFGVLAGLFGSNLQAFFLEPWAIIAFSGIFVLLACSMFGVFHLQMPAFVQSRIVTISAKQRGGNLLGAAVMGMLSALAVGPCITAPLAGALIYIGQTGDAMLGGLALFSLGIGMGLPLLIIGTSAGKLLPKTGVWMNVTKAVFGVGLLAVAIWLLGRVMPEVVTQSLWLALLMIPLMYLGWKKLWKGAGLVALTYAIFLLVGIATHQQRDAMQLLCVAAIACAEQPKLPFQQIKSADELQQTLAEAHAQGRWVMLDFYADWCALCKEMELYTFSDPDVKDALSSVVLVRADVTQNLHAEQALLKKFNLLGPPAILFFGPDQRERQSYRVIGYMEAEKFLAQLGIVKK</sequence>
<feature type="transmembrane region" description="Helical" evidence="18">
    <location>
        <begin position="402"/>
        <end position="421"/>
    </location>
</feature>
<dbReference type="HAMAP" id="MF_00399">
    <property type="entry name" value="DbsD"/>
    <property type="match status" value="1"/>
</dbReference>
<keyword evidence="21" id="KW-1185">Reference proteome</keyword>
<keyword evidence="9 18" id="KW-0249">Electron transport</keyword>
<dbReference type="Proteomes" id="UP000238071">
    <property type="component" value="Unassembled WGS sequence"/>
</dbReference>
<evidence type="ECO:0000256" key="11">
    <source>
        <dbReference type="ARBA" id="ARBA00023002"/>
    </source>
</evidence>
<feature type="transmembrane region" description="Helical" evidence="18">
    <location>
        <begin position="225"/>
        <end position="249"/>
    </location>
</feature>
<keyword evidence="11 18" id="KW-0560">Oxidoreductase</keyword>
<evidence type="ECO:0000256" key="12">
    <source>
        <dbReference type="ARBA" id="ARBA00023027"/>
    </source>
</evidence>
<dbReference type="PANTHER" id="PTHR32234">
    <property type="entry name" value="THIOL:DISULFIDE INTERCHANGE PROTEIN DSBD"/>
    <property type="match status" value="1"/>
</dbReference>
<dbReference type="Gene3D" id="2.60.40.1250">
    <property type="entry name" value="Thiol:disulfide interchange protein DsbD, N-terminal domain"/>
    <property type="match status" value="1"/>
</dbReference>
<keyword evidence="3 18" id="KW-0813">Transport</keyword>
<feature type="domain" description="Thioredoxin" evidence="19">
    <location>
        <begin position="457"/>
        <end position="587"/>
    </location>
</feature>
<name>A0A2S6GVX6_9GAMM</name>
<dbReference type="PANTHER" id="PTHR32234:SF0">
    <property type="entry name" value="THIOL:DISULFIDE INTERCHANGE PROTEIN DSBD"/>
    <property type="match status" value="1"/>
</dbReference>
<feature type="disulfide bond" description="Redox-active" evidence="18">
    <location>
        <begin position="200"/>
        <end position="322"/>
    </location>
</feature>
<dbReference type="PROSITE" id="PS51352">
    <property type="entry name" value="THIOREDOXIN_2"/>
    <property type="match status" value="1"/>
</dbReference>
<evidence type="ECO:0000256" key="18">
    <source>
        <dbReference type="HAMAP-Rule" id="MF_00399"/>
    </source>
</evidence>
<evidence type="ECO:0000256" key="5">
    <source>
        <dbReference type="ARBA" id="ARBA00022519"/>
    </source>
</evidence>
<feature type="transmembrane region" description="Helical" evidence="18">
    <location>
        <begin position="428"/>
        <end position="446"/>
    </location>
</feature>
<feature type="chain" id="PRO_5015793753" description="Thiol:disulfide interchange protein DsbD" evidence="18">
    <location>
        <begin position="24"/>
        <end position="587"/>
    </location>
</feature>
<evidence type="ECO:0000256" key="9">
    <source>
        <dbReference type="ARBA" id="ARBA00022982"/>
    </source>
</evidence>
<dbReference type="EMBL" id="PTIY01000010">
    <property type="protein sequence ID" value="PPK69353.1"/>
    <property type="molecule type" value="Genomic_DNA"/>
</dbReference>
<dbReference type="EC" id="1.8.1.8" evidence="18"/>
<keyword evidence="10 18" id="KW-1133">Transmembrane helix</keyword>
<feature type="transmembrane region" description="Helical" evidence="18">
    <location>
        <begin position="261"/>
        <end position="283"/>
    </location>
</feature>
<evidence type="ECO:0000256" key="2">
    <source>
        <dbReference type="ARBA" id="ARBA00007241"/>
    </source>
</evidence>
<feature type="transmembrane region" description="Helical" evidence="18">
    <location>
        <begin position="181"/>
        <end position="213"/>
    </location>
</feature>
<evidence type="ECO:0000256" key="6">
    <source>
        <dbReference type="ARBA" id="ARBA00022692"/>
    </source>
</evidence>
<evidence type="ECO:0000256" key="16">
    <source>
        <dbReference type="ARBA" id="ARBA00047388"/>
    </source>
</evidence>
<dbReference type="InterPro" id="IPR028250">
    <property type="entry name" value="DsbDN"/>
</dbReference>
<feature type="transmembrane region" description="Helical" evidence="18">
    <location>
        <begin position="374"/>
        <end position="396"/>
    </location>
</feature>
<comment type="caution">
    <text evidence="20">The sequence shown here is derived from an EMBL/GenBank/DDBJ whole genome shotgun (WGS) entry which is preliminary data.</text>
</comment>
<keyword evidence="15 18" id="KW-0676">Redox-active center</keyword>
<evidence type="ECO:0000256" key="17">
    <source>
        <dbReference type="ARBA" id="ARBA00047804"/>
    </source>
</evidence>
<dbReference type="GO" id="GO:0005886">
    <property type="term" value="C:plasma membrane"/>
    <property type="evidence" value="ECO:0007669"/>
    <property type="project" value="UniProtKB-SubCell"/>
</dbReference>
<proteinExistence type="inferred from homology"/>
<comment type="catalytic activity">
    <reaction evidence="16 18">
        <text>[protein]-dithiol + NAD(+) = [protein]-disulfide + NADH + H(+)</text>
        <dbReference type="Rhea" id="RHEA:18749"/>
        <dbReference type="Rhea" id="RHEA-COMP:10593"/>
        <dbReference type="Rhea" id="RHEA-COMP:10594"/>
        <dbReference type="ChEBI" id="CHEBI:15378"/>
        <dbReference type="ChEBI" id="CHEBI:29950"/>
        <dbReference type="ChEBI" id="CHEBI:50058"/>
        <dbReference type="ChEBI" id="CHEBI:57540"/>
        <dbReference type="ChEBI" id="CHEBI:57945"/>
        <dbReference type="EC" id="1.8.1.8"/>
    </reaction>
</comment>
<evidence type="ECO:0000259" key="19">
    <source>
        <dbReference type="PROSITE" id="PS51352"/>
    </source>
</evidence>
<dbReference type="InterPro" id="IPR035671">
    <property type="entry name" value="DsbD_gamma"/>
</dbReference>
<evidence type="ECO:0000256" key="3">
    <source>
        <dbReference type="ARBA" id="ARBA00022448"/>
    </source>
</evidence>
<reference evidence="20 21" key="1">
    <citation type="submission" date="2018-02" db="EMBL/GenBank/DDBJ databases">
        <title>Subsurface microbial communities from deep shales in Ohio and West Virginia, USA.</title>
        <authorList>
            <person name="Wrighton K."/>
        </authorList>
    </citation>
    <scope>NUCLEOTIDE SEQUENCE [LARGE SCALE GENOMIC DNA]</scope>
    <source>
        <strain evidence="20 21">OWC-G53F</strain>
    </source>
</reference>
<dbReference type="CDD" id="cd02953">
    <property type="entry name" value="DsbDgamma"/>
    <property type="match status" value="1"/>
</dbReference>
<keyword evidence="7 18" id="KW-0732">Signal</keyword>
<dbReference type="OrthoDB" id="9811036at2"/>
<dbReference type="GO" id="GO:0047134">
    <property type="term" value="F:protein-disulfide reductase [NAD(P)H] activity"/>
    <property type="evidence" value="ECO:0007669"/>
    <property type="project" value="UniProtKB-UniRule"/>
</dbReference>
<dbReference type="Pfam" id="PF11412">
    <property type="entry name" value="DsbD_N"/>
    <property type="match status" value="1"/>
</dbReference>
<feature type="disulfide bond" description="Redox-active" evidence="18">
    <location>
        <begin position="502"/>
        <end position="505"/>
    </location>
</feature>
<dbReference type="InterPro" id="IPR003834">
    <property type="entry name" value="Cyt_c_assmbl_TM_dom"/>
</dbReference>
<dbReference type="Pfam" id="PF13899">
    <property type="entry name" value="Thioredoxin_7"/>
    <property type="match status" value="1"/>
</dbReference>
<evidence type="ECO:0000256" key="8">
    <source>
        <dbReference type="ARBA" id="ARBA00022748"/>
    </source>
</evidence>
<gene>
    <name evidence="18" type="primary">dsbD</name>
    <name evidence="20" type="ORF">B0F88_110139</name>
</gene>
<dbReference type="SUPFAM" id="SSF74863">
    <property type="entry name" value="Thiol:disulfide interchange protein DsbD, N-terminal domain (DsbD-alpha)"/>
    <property type="match status" value="1"/>
</dbReference>
<dbReference type="Gene3D" id="3.40.30.10">
    <property type="entry name" value="Glutaredoxin"/>
    <property type="match status" value="1"/>
</dbReference>
<feature type="transmembrane region" description="Helical" evidence="18">
    <location>
        <begin position="340"/>
        <end position="362"/>
    </location>
</feature>
<dbReference type="InterPro" id="IPR036249">
    <property type="entry name" value="Thioredoxin-like_sf"/>
</dbReference>
<dbReference type="GO" id="GO:0045454">
    <property type="term" value="P:cell redox homeostasis"/>
    <property type="evidence" value="ECO:0007669"/>
    <property type="project" value="TreeGrafter"/>
</dbReference>
<comment type="subcellular location">
    <subcellularLocation>
        <location evidence="1 18">Cell inner membrane</location>
        <topology evidence="1 18">Multi-pass membrane protein</topology>
    </subcellularLocation>
</comment>
<keyword evidence="5 18" id="KW-0997">Cell inner membrane</keyword>
<evidence type="ECO:0000313" key="21">
    <source>
        <dbReference type="Proteomes" id="UP000238071"/>
    </source>
</evidence>
<dbReference type="Pfam" id="PF02683">
    <property type="entry name" value="DsbD_TM"/>
    <property type="match status" value="1"/>
</dbReference>
<keyword evidence="13 18" id="KW-0472">Membrane</keyword>
<evidence type="ECO:0000256" key="14">
    <source>
        <dbReference type="ARBA" id="ARBA00023157"/>
    </source>
</evidence>
<evidence type="ECO:0000256" key="4">
    <source>
        <dbReference type="ARBA" id="ARBA00022475"/>
    </source>
</evidence>
<evidence type="ECO:0000313" key="20">
    <source>
        <dbReference type="EMBL" id="PPK69353.1"/>
    </source>
</evidence>
<keyword evidence="6 18" id="KW-0812">Transmembrane</keyword>
<dbReference type="NCBIfam" id="NF001419">
    <property type="entry name" value="PRK00293.1"/>
    <property type="match status" value="1"/>
</dbReference>
<evidence type="ECO:0000256" key="15">
    <source>
        <dbReference type="ARBA" id="ARBA00023284"/>
    </source>
</evidence>
<keyword evidence="8 18" id="KW-0201">Cytochrome c-type biogenesis</keyword>
<dbReference type="GO" id="GO:0009055">
    <property type="term" value="F:electron transfer activity"/>
    <property type="evidence" value="ECO:0007669"/>
    <property type="project" value="UniProtKB-UniRule"/>
</dbReference>
<comment type="function">
    <text evidence="18">Required to facilitate the formation of correct disulfide bonds in some periplasmic proteins and for the assembly of the periplasmic c-type cytochromes. Acts by transferring electrons from cytoplasmic thioredoxin to the periplasm. This transfer involves a cascade of disulfide bond formation and reduction steps.</text>
</comment>
<feature type="disulfide bond" description="Redox-active" evidence="18">
    <location>
        <begin position="127"/>
        <end position="133"/>
    </location>
</feature>
<dbReference type="InterPro" id="IPR036929">
    <property type="entry name" value="DsbDN_sf"/>
</dbReference>
<evidence type="ECO:0000256" key="10">
    <source>
        <dbReference type="ARBA" id="ARBA00022989"/>
    </source>
</evidence>
<keyword evidence="12 18" id="KW-0520">NAD</keyword>
<dbReference type="RefSeq" id="WP_104424384.1">
    <property type="nucleotide sequence ID" value="NZ_PTIY01000010.1"/>
</dbReference>
<feature type="transmembrane region" description="Helical" evidence="18">
    <location>
        <begin position="304"/>
        <end position="334"/>
    </location>
</feature>
<accession>A0A2S6GVX6</accession>
<evidence type="ECO:0000256" key="7">
    <source>
        <dbReference type="ARBA" id="ARBA00022729"/>
    </source>
</evidence>
<feature type="signal peptide" evidence="18">
    <location>
        <begin position="1"/>
        <end position="23"/>
    </location>
</feature>